<sequence length="317" mass="35801">MTQHTPGPVAEPAPVPMDDQAPELTVAPIPAAPVPVLAASPSHPQTSVLSSFIVASTSPELPPTMLPSTSLHPMFLFMDKQQTSLCSLNSQQPQSVQTLLGKRTLLEVSDEDHKRIRGALNAFLKPEMLKQYVGNMDGEIKKHFEMHWQGKQTVTVMPLMKTLTFNIMCSLVFNLENGARREKFVKWFEQLIEGVWSIPVNFPFTRFNRSIQATTRIQNLIMDIIHEKRSRKQEANYLDHNDLISSLLSLRGDDNATLLSDQEIVDNVRVVMFAGYDTSSFLLTFLIRHLANDPVVYAAILKVDTRYVHTELDLLHR</sequence>
<dbReference type="GO" id="GO:0044550">
    <property type="term" value="P:secondary metabolite biosynthetic process"/>
    <property type="evidence" value="ECO:0007669"/>
    <property type="project" value="UniProtKB-ARBA"/>
</dbReference>
<dbReference type="GO" id="GO:0004497">
    <property type="term" value="F:monooxygenase activity"/>
    <property type="evidence" value="ECO:0007669"/>
    <property type="project" value="InterPro"/>
</dbReference>
<evidence type="ECO:0000256" key="2">
    <source>
        <dbReference type="ARBA" id="ARBA00023004"/>
    </source>
</evidence>
<dbReference type="GO" id="GO:0016705">
    <property type="term" value="F:oxidoreductase activity, acting on paired donors, with incorporation or reduction of molecular oxygen"/>
    <property type="evidence" value="ECO:0007669"/>
    <property type="project" value="InterPro"/>
</dbReference>
<dbReference type="Pfam" id="PF00067">
    <property type="entry name" value="p450"/>
    <property type="match status" value="1"/>
</dbReference>
<proteinExistence type="predicted"/>
<feature type="region of interest" description="Disordered" evidence="3">
    <location>
        <begin position="1"/>
        <end position="21"/>
    </location>
</feature>
<dbReference type="GO" id="GO:0005506">
    <property type="term" value="F:iron ion binding"/>
    <property type="evidence" value="ECO:0007669"/>
    <property type="project" value="InterPro"/>
</dbReference>
<dbReference type="EMBL" id="JABWDY010011940">
    <property type="protein sequence ID" value="KAF5199450.1"/>
    <property type="molecule type" value="Genomic_DNA"/>
</dbReference>
<dbReference type="InterPro" id="IPR036396">
    <property type="entry name" value="Cyt_P450_sf"/>
</dbReference>
<dbReference type="OrthoDB" id="3945418at2759"/>
<dbReference type="GO" id="GO:0016125">
    <property type="term" value="P:sterol metabolic process"/>
    <property type="evidence" value="ECO:0007669"/>
    <property type="project" value="TreeGrafter"/>
</dbReference>
<dbReference type="PANTHER" id="PTHR24286">
    <property type="entry name" value="CYTOCHROME P450 26"/>
    <property type="match status" value="1"/>
</dbReference>
<dbReference type="Proteomes" id="UP000554482">
    <property type="component" value="Unassembled WGS sequence"/>
</dbReference>
<keyword evidence="5" id="KW-1185">Reference proteome</keyword>
<evidence type="ECO:0000313" key="4">
    <source>
        <dbReference type="EMBL" id="KAF5199450.1"/>
    </source>
</evidence>
<keyword evidence="2" id="KW-0408">Iron</keyword>
<reference evidence="4 5" key="1">
    <citation type="submission" date="2020-06" db="EMBL/GenBank/DDBJ databases">
        <title>Transcriptomic and genomic resources for Thalictrum thalictroides and T. hernandezii: Facilitating candidate gene discovery in an emerging model plant lineage.</title>
        <authorList>
            <person name="Arias T."/>
            <person name="Riano-Pachon D.M."/>
            <person name="Di Stilio V.S."/>
        </authorList>
    </citation>
    <scope>NUCLEOTIDE SEQUENCE [LARGE SCALE GENOMIC DNA]</scope>
    <source>
        <strain evidence="5">cv. WT478/WT964</strain>
        <tissue evidence="4">Leaves</tissue>
    </source>
</reference>
<dbReference type="GO" id="GO:0020037">
    <property type="term" value="F:heme binding"/>
    <property type="evidence" value="ECO:0007669"/>
    <property type="project" value="InterPro"/>
</dbReference>
<organism evidence="4 5">
    <name type="scientific">Thalictrum thalictroides</name>
    <name type="common">Rue-anemone</name>
    <name type="synonym">Anemone thalictroides</name>
    <dbReference type="NCBI Taxonomy" id="46969"/>
    <lineage>
        <taxon>Eukaryota</taxon>
        <taxon>Viridiplantae</taxon>
        <taxon>Streptophyta</taxon>
        <taxon>Embryophyta</taxon>
        <taxon>Tracheophyta</taxon>
        <taxon>Spermatophyta</taxon>
        <taxon>Magnoliopsida</taxon>
        <taxon>Ranunculales</taxon>
        <taxon>Ranunculaceae</taxon>
        <taxon>Thalictroideae</taxon>
        <taxon>Thalictrum</taxon>
    </lineage>
</organism>
<dbReference type="AlphaFoldDB" id="A0A7J6WS80"/>
<keyword evidence="1" id="KW-0479">Metal-binding</keyword>
<dbReference type="Gene3D" id="1.10.630.10">
    <property type="entry name" value="Cytochrome P450"/>
    <property type="match status" value="1"/>
</dbReference>
<evidence type="ECO:0000256" key="1">
    <source>
        <dbReference type="ARBA" id="ARBA00022723"/>
    </source>
</evidence>
<comment type="caution">
    <text evidence="4">The sequence shown here is derived from an EMBL/GenBank/DDBJ whole genome shotgun (WGS) entry which is preliminary data.</text>
</comment>
<evidence type="ECO:0000313" key="5">
    <source>
        <dbReference type="Proteomes" id="UP000554482"/>
    </source>
</evidence>
<protein>
    <submittedName>
        <fullName evidence="4">Cytochrome p450</fullName>
    </submittedName>
</protein>
<gene>
    <name evidence="4" type="ORF">FRX31_010964</name>
</gene>
<evidence type="ECO:0000256" key="3">
    <source>
        <dbReference type="SAM" id="MobiDB-lite"/>
    </source>
</evidence>
<name>A0A7J6WS80_THATH</name>
<dbReference type="SUPFAM" id="SSF48264">
    <property type="entry name" value="Cytochrome P450"/>
    <property type="match status" value="1"/>
</dbReference>
<dbReference type="PANTHER" id="PTHR24286:SF217">
    <property type="entry name" value="OS07G0520300 PROTEIN"/>
    <property type="match status" value="1"/>
</dbReference>
<accession>A0A7J6WS80</accession>
<dbReference type="InterPro" id="IPR001128">
    <property type="entry name" value="Cyt_P450"/>
</dbReference>